<accession>A0A0P6XSS0</accession>
<sequence length="539" mass="58690">MGSTDALPSQDLLVVLQKANQIASTTDRDTLLRGMASLLMDFNQAAAFVLLEPRAKPGEMLVSYSQGVELPPQGVQALCAEITADSPRCLHLPGLGARLVCLLPLAQNNPQRGAVALFDAAQPQLVVSDLLVKRLGSELEKLDLIASVKQQTARMEALVNIIEQISSTLDRDTILRRIISYANDLLNTEFSSLFLVEKNGDIQLYLGSNMPEGKDNKITVPSGQGIIGHVVKSGQTVIVDDVSLDHRHYAQADHMGGVTTRSILAVPLKTRALDLGSKRGGVRERIIGGLEAINKIGSKFTQEDARLLQALANQAATILEIAGIYNEANELFLNAISALAAAIDAKDPYTVGHSQRVSEFAVEIGREMSLNAEEIHQLRIGSLLHDIGKIGMPDAILTKPGLLTLQEDAQIRRHPEMGMRILGHIPKLRPALRAVWEHHERLDGSGYPRGLKGEQVCLAGRIVAVADVFDAITSDRPYRTAMKLKDALAELRQQADVRLDARCVEALVRAHANGRIQTQKERRGRVSASTLMPSRPLFP</sequence>
<evidence type="ECO:0000256" key="1">
    <source>
        <dbReference type="SAM" id="MobiDB-lite"/>
    </source>
</evidence>
<organism evidence="3 4">
    <name type="scientific">Levilinea saccharolytica</name>
    <dbReference type="NCBI Taxonomy" id="229921"/>
    <lineage>
        <taxon>Bacteria</taxon>
        <taxon>Bacillati</taxon>
        <taxon>Chloroflexota</taxon>
        <taxon>Anaerolineae</taxon>
        <taxon>Anaerolineales</taxon>
        <taxon>Anaerolineaceae</taxon>
        <taxon>Levilinea</taxon>
    </lineage>
</organism>
<feature type="domain" description="HD-GYP" evidence="2">
    <location>
        <begin position="328"/>
        <end position="523"/>
    </location>
</feature>
<dbReference type="Gene3D" id="1.10.3210.10">
    <property type="entry name" value="Hypothetical protein af1432"/>
    <property type="match status" value="1"/>
</dbReference>
<feature type="region of interest" description="Disordered" evidence="1">
    <location>
        <begin position="518"/>
        <end position="539"/>
    </location>
</feature>
<dbReference type="InterPro" id="IPR029016">
    <property type="entry name" value="GAF-like_dom_sf"/>
</dbReference>
<evidence type="ECO:0000313" key="3">
    <source>
        <dbReference type="EMBL" id="KPL79741.1"/>
    </source>
</evidence>
<dbReference type="InterPro" id="IPR003018">
    <property type="entry name" value="GAF"/>
</dbReference>
<dbReference type="SMART" id="SM00065">
    <property type="entry name" value="GAF"/>
    <property type="match status" value="1"/>
</dbReference>
<dbReference type="Proteomes" id="UP000050501">
    <property type="component" value="Unassembled WGS sequence"/>
</dbReference>
<dbReference type="PROSITE" id="PS51832">
    <property type="entry name" value="HD_GYP"/>
    <property type="match status" value="1"/>
</dbReference>
<dbReference type="PANTHER" id="PTHR43155:SF2">
    <property type="entry name" value="CYCLIC DI-GMP PHOSPHODIESTERASE PA4108"/>
    <property type="match status" value="1"/>
</dbReference>
<comment type="caution">
    <text evidence="3">The sequence shown here is derived from an EMBL/GenBank/DDBJ whole genome shotgun (WGS) entry which is preliminary data.</text>
</comment>
<dbReference type="STRING" id="229921.ADN01_13720"/>
<dbReference type="PANTHER" id="PTHR43155">
    <property type="entry name" value="CYCLIC DI-GMP PHOSPHODIESTERASE PA4108-RELATED"/>
    <property type="match status" value="1"/>
</dbReference>
<dbReference type="PATRIC" id="fig|229921.5.peg.881"/>
<dbReference type="Gene3D" id="3.30.450.40">
    <property type="match status" value="1"/>
</dbReference>
<protein>
    <recommendedName>
        <fullName evidence="2">HD-GYP domain-containing protein</fullName>
    </recommendedName>
</protein>
<dbReference type="AlphaFoldDB" id="A0A0P6XSS0"/>
<evidence type="ECO:0000313" key="4">
    <source>
        <dbReference type="Proteomes" id="UP000050501"/>
    </source>
</evidence>
<name>A0A0P6XSS0_9CHLR</name>
<dbReference type="CDD" id="cd00077">
    <property type="entry name" value="HDc"/>
    <property type="match status" value="1"/>
</dbReference>
<evidence type="ECO:0000259" key="2">
    <source>
        <dbReference type="PROSITE" id="PS51832"/>
    </source>
</evidence>
<dbReference type="SMART" id="SM00471">
    <property type="entry name" value="HDc"/>
    <property type="match status" value="1"/>
</dbReference>
<gene>
    <name evidence="3" type="ORF">ADN01_13720</name>
</gene>
<keyword evidence="4" id="KW-1185">Reference proteome</keyword>
<dbReference type="Pfam" id="PF01590">
    <property type="entry name" value="GAF"/>
    <property type="match status" value="1"/>
</dbReference>
<dbReference type="SUPFAM" id="SSF55781">
    <property type="entry name" value="GAF domain-like"/>
    <property type="match status" value="1"/>
</dbReference>
<reference evidence="3 4" key="1">
    <citation type="submission" date="2015-07" db="EMBL/GenBank/DDBJ databases">
        <title>Genome sequence of Levilinea saccharolytica DSM 16555.</title>
        <authorList>
            <person name="Hemp J."/>
            <person name="Ward L.M."/>
            <person name="Pace L.A."/>
            <person name="Fischer W.W."/>
        </authorList>
    </citation>
    <scope>NUCLEOTIDE SEQUENCE [LARGE SCALE GENOMIC DNA]</scope>
    <source>
        <strain evidence="3 4">KIBI-1</strain>
    </source>
</reference>
<dbReference type="InterPro" id="IPR003607">
    <property type="entry name" value="HD/PDEase_dom"/>
</dbReference>
<dbReference type="EMBL" id="LGCM01000046">
    <property type="protein sequence ID" value="KPL79741.1"/>
    <property type="molecule type" value="Genomic_DNA"/>
</dbReference>
<dbReference type="InterPro" id="IPR037522">
    <property type="entry name" value="HD_GYP_dom"/>
</dbReference>
<dbReference type="SUPFAM" id="SSF109604">
    <property type="entry name" value="HD-domain/PDEase-like"/>
    <property type="match status" value="1"/>
</dbReference>
<dbReference type="Pfam" id="PF13487">
    <property type="entry name" value="HD_5"/>
    <property type="match status" value="1"/>
</dbReference>
<proteinExistence type="predicted"/>